<feature type="compositionally biased region" description="Polar residues" evidence="1">
    <location>
        <begin position="14"/>
        <end position="28"/>
    </location>
</feature>
<accession>A0AAP7CCC2</accession>
<feature type="transmembrane region" description="Helical" evidence="2">
    <location>
        <begin position="523"/>
        <end position="548"/>
    </location>
</feature>
<dbReference type="GO" id="GO:0015558">
    <property type="term" value="F:secondary active p-aminobenzoyl-glutamate transmembrane transporter activity"/>
    <property type="evidence" value="ECO:0007669"/>
    <property type="project" value="InterPro"/>
</dbReference>
<feature type="transmembrane region" description="Helical" evidence="2">
    <location>
        <begin position="397"/>
        <end position="415"/>
    </location>
</feature>
<dbReference type="Pfam" id="PF03806">
    <property type="entry name" value="ABG_transport"/>
    <property type="match status" value="1"/>
</dbReference>
<feature type="transmembrane region" description="Helical" evidence="2">
    <location>
        <begin position="317"/>
        <end position="336"/>
    </location>
</feature>
<dbReference type="GO" id="GO:1902604">
    <property type="term" value="P:p-aminobenzoyl-glutamate transmembrane transport"/>
    <property type="evidence" value="ECO:0007669"/>
    <property type="project" value="InterPro"/>
</dbReference>
<feature type="transmembrane region" description="Helical" evidence="2">
    <location>
        <begin position="356"/>
        <end position="376"/>
    </location>
</feature>
<dbReference type="AlphaFoldDB" id="A0AAP7CCC2"/>
<organism evidence="3 4">
    <name type="scientific">Corynebacterium coyleae</name>
    <dbReference type="NCBI Taxonomy" id="53374"/>
    <lineage>
        <taxon>Bacteria</taxon>
        <taxon>Bacillati</taxon>
        <taxon>Actinomycetota</taxon>
        <taxon>Actinomycetes</taxon>
        <taxon>Mycobacteriales</taxon>
        <taxon>Corynebacteriaceae</taxon>
        <taxon>Corynebacterium</taxon>
    </lineage>
</organism>
<dbReference type="Proteomes" id="UP000591626">
    <property type="component" value="Unassembled WGS sequence"/>
</dbReference>
<feature type="transmembrane region" description="Helical" evidence="2">
    <location>
        <begin position="252"/>
        <end position="270"/>
    </location>
</feature>
<name>A0AAP7CCC2_9CORY</name>
<feature type="transmembrane region" description="Helical" evidence="2">
    <location>
        <begin position="462"/>
        <end position="487"/>
    </location>
</feature>
<comment type="caution">
    <text evidence="3">The sequence shown here is derived from an EMBL/GenBank/DDBJ whole genome shotgun (WGS) entry which is preliminary data.</text>
</comment>
<keyword evidence="2" id="KW-1133">Transmembrane helix</keyword>
<feature type="transmembrane region" description="Helical" evidence="2">
    <location>
        <begin position="435"/>
        <end position="455"/>
    </location>
</feature>
<proteinExistence type="predicted"/>
<protein>
    <submittedName>
        <fullName evidence="3">AbgT family transporter</fullName>
    </submittedName>
</protein>
<feature type="transmembrane region" description="Helical" evidence="2">
    <location>
        <begin position="493"/>
        <end position="511"/>
    </location>
</feature>
<keyword evidence="2" id="KW-0472">Membrane</keyword>
<dbReference type="PANTHER" id="PTHR30282">
    <property type="entry name" value="P-AMINOBENZOYL GLUTAMATE TRANSPORTER"/>
    <property type="match status" value="1"/>
</dbReference>
<dbReference type="EMBL" id="JAAUVV010000008">
    <property type="protein sequence ID" value="NJJ03841.1"/>
    <property type="molecule type" value="Genomic_DNA"/>
</dbReference>
<dbReference type="InterPro" id="IPR004697">
    <property type="entry name" value="AbgT"/>
</dbReference>
<dbReference type="RefSeq" id="WP_167616394.1">
    <property type="nucleotide sequence ID" value="NZ_JAAUVV010000008.1"/>
</dbReference>
<feature type="transmembrane region" description="Helical" evidence="2">
    <location>
        <begin position="161"/>
        <end position="184"/>
    </location>
</feature>
<dbReference type="PANTHER" id="PTHR30282:SF0">
    <property type="entry name" value="P-AMINOBENZOYL-GLUTAMATE TRANSPORT PROTEIN"/>
    <property type="match status" value="1"/>
</dbReference>
<evidence type="ECO:0000313" key="4">
    <source>
        <dbReference type="Proteomes" id="UP000591626"/>
    </source>
</evidence>
<gene>
    <name evidence="3" type="ORF">HC138_05660</name>
</gene>
<evidence type="ECO:0000313" key="3">
    <source>
        <dbReference type="EMBL" id="NJJ03841.1"/>
    </source>
</evidence>
<reference evidence="3 4" key="1">
    <citation type="submission" date="2020-03" db="EMBL/GenBank/DDBJ databases">
        <title>Draft genome sequences of bacterial isolates from the female urobiome.</title>
        <authorList>
            <person name="Miller-Ensminger T."/>
            <person name="Wolfe A.J."/>
            <person name="Putonti C."/>
        </authorList>
    </citation>
    <scope>NUCLEOTIDE SEQUENCE [LARGE SCALE GENOMIC DNA]</scope>
    <source>
        <strain evidence="3 4">UMB8490</strain>
    </source>
</reference>
<keyword evidence="2" id="KW-0812">Transmembrane</keyword>
<feature type="region of interest" description="Disordered" evidence="1">
    <location>
        <begin position="1"/>
        <end position="43"/>
    </location>
</feature>
<evidence type="ECO:0000256" key="1">
    <source>
        <dbReference type="SAM" id="MobiDB-lite"/>
    </source>
</evidence>
<evidence type="ECO:0000256" key="2">
    <source>
        <dbReference type="SAM" id="Phobius"/>
    </source>
</evidence>
<feature type="transmembrane region" description="Helical" evidence="2">
    <location>
        <begin position="66"/>
        <end position="88"/>
    </location>
</feature>
<feature type="transmembrane region" description="Helical" evidence="2">
    <location>
        <begin position="121"/>
        <end position="140"/>
    </location>
</feature>
<sequence length="560" mass="59772">MNIAKNHSVHHAAQGSTSVAPQEATSGTVPDPGPDDGTERDQTPRGAVDRLLSFIERVGNKLPEPFTLFLLLFLITAVISTVMAWAGLQVQVPGDDEVRPIKGFFTSEGLAWFTVNLGKNYVGFPPLVYVLPIILAVGIAERSGMLSALIRRLFSSANTSVLPYAVGLIGVSGSLIADPAFIVIPPLAAMVFQAAGRHPVAGLLGGFASVGAGYATSLLPGSLDALFAGITNSVMEALPSLDAPEVTVVSNYWFNLVSAIVLGLLAGFIIDKVLEPRLNKLGVPNKMVAGDDGMTRDRDGKEISADLTDAESRGLRATLWATLLLTVVCTIVVLIPNSPWRNEEGNFLPDSPLMQSTVFIVVLYFVVMGLVFGMVAGTIKRVPDVADMMAGAMKDMVNFLILAFTLGQFIALFNWSGIGTFTAVKGANALESAGITGFAAIFAFVALASCLNLLIISGSALWTLMAAVFVPMFALIGFDPAFIQAAFRVGDSATQIITPLNPYIIVILTQLRRYEPKAGVGTLMSRLIMFTVPFWIFWMAMLFIWYAFDLPLGPGAAIFL</sequence>